<dbReference type="EMBL" id="KB031150">
    <property type="protein sequence ID" value="ELK01646.1"/>
    <property type="molecule type" value="Genomic_DNA"/>
</dbReference>
<organism evidence="1 2">
    <name type="scientific">Pteropus alecto</name>
    <name type="common">Black flying fox</name>
    <dbReference type="NCBI Taxonomy" id="9402"/>
    <lineage>
        <taxon>Eukaryota</taxon>
        <taxon>Metazoa</taxon>
        <taxon>Chordata</taxon>
        <taxon>Craniata</taxon>
        <taxon>Vertebrata</taxon>
        <taxon>Euteleostomi</taxon>
        <taxon>Mammalia</taxon>
        <taxon>Eutheria</taxon>
        <taxon>Laurasiatheria</taxon>
        <taxon>Chiroptera</taxon>
        <taxon>Yinpterochiroptera</taxon>
        <taxon>Pteropodoidea</taxon>
        <taxon>Pteropodidae</taxon>
        <taxon>Pteropodinae</taxon>
        <taxon>Pteropus</taxon>
    </lineage>
</organism>
<name>L5JSB0_PTEAL</name>
<keyword evidence="2" id="KW-1185">Reference proteome</keyword>
<dbReference type="Proteomes" id="UP000010552">
    <property type="component" value="Unassembled WGS sequence"/>
</dbReference>
<dbReference type="AlphaFoldDB" id="L5JSB0"/>
<accession>L5JSB0</accession>
<gene>
    <name evidence="1" type="ORF">PAL_GLEAN10019706</name>
</gene>
<proteinExistence type="predicted"/>
<protein>
    <submittedName>
        <fullName evidence="1">Uncharacterized protein</fullName>
    </submittedName>
</protein>
<dbReference type="InParanoid" id="L5JSB0"/>
<evidence type="ECO:0000313" key="2">
    <source>
        <dbReference type="Proteomes" id="UP000010552"/>
    </source>
</evidence>
<evidence type="ECO:0000313" key="1">
    <source>
        <dbReference type="EMBL" id="ELK01646.1"/>
    </source>
</evidence>
<sequence>MFGIPPKPWTQQKPDGRLAKKTLRFDQLPAVPPPRPPVSLHTVQPINGLHILKRHHATPAYLLGGPVELRVAVVFGFARSKNLEGKTLTSGQLAIVATRDEAKVPGQVSIPWKRFPVSEEFSPRQL</sequence>
<reference evidence="2" key="1">
    <citation type="journal article" date="2013" name="Science">
        <title>Comparative analysis of bat genomes provides insight into the evolution of flight and immunity.</title>
        <authorList>
            <person name="Zhang G."/>
            <person name="Cowled C."/>
            <person name="Shi Z."/>
            <person name="Huang Z."/>
            <person name="Bishop-Lilly K.A."/>
            <person name="Fang X."/>
            <person name="Wynne J.W."/>
            <person name="Xiong Z."/>
            <person name="Baker M.L."/>
            <person name="Zhao W."/>
            <person name="Tachedjian M."/>
            <person name="Zhu Y."/>
            <person name="Zhou P."/>
            <person name="Jiang X."/>
            <person name="Ng J."/>
            <person name="Yang L."/>
            <person name="Wu L."/>
            <person name="Xiao J."/>
            <person name="Feng Y."/>
            <person name="Chen Y."/>
            <person name="Sun X."/>
            <person name="Zhang Y."/>
            <person name="Marsh G.A."/>
            <person name="Crameri G."/>
            <person name="Broder C.C."/>
            <person name="Frey K.G."/>
            <person name="Wang L.F."/>
            <person name="Wang J."/>
        </authorList>
    </citation>
    <scope>NUCLEOTIDE SEQUENCE [LARGE SCALE GENOMIC DNA]</scope>
</reference>